<evidence type="ECO:0000313" key="1">
    <source>
        <dbReference type="EMBL" id="KAF7575418.1"/>
    </source>
</evidence>
<sequence>MPPRRAPQVSSNEANIKLAISSIKAGQIQSKSSAASIYSVPPFRSLGLVPLQLEAVLLKLDVQLRTPTPLAALLKAP</sequence>
<evidence type="ECO:0000313" key="2">
    <source>
        <dbReference type="Proteomes" id="UP000245464"/>
    </source>
</evidence>
<comment type="caution">
    <text evidence="1">The sequence shown here is derived from an EMBL/GenBank/DDBJ whole genome shotgun (WGS) entry which is preliminary data.</text>
</comment>
<protein>
    <submittedName>
        <fullName evidence="1">Uncharacterized protein</fullName>
    </submittedName>
</protein>
<dbReference type="AlphaFoldDB" id="A0A834S4F1"/>
<dbReference type="GeneID" id="90955634"/>
<accession>A0A834S4F1</accession>
<proteinExistence type="predicted"/>
<dbReference type="RefSeq" id="XP_065964531.1">
    <property type="nucleotide sequence ID" value="XM_066105904.1"/>
</dbReference>
<dbReference type="Proteomes" id="UP000245464">
    <property type="component" value="Chromosome 2"/>
</dbReference>
<dbReference type="EMBL" id="NQIK02000002">
    <property type="protein sequence ID" value="KAF7575418.1"/>
    <property type="molecule type" value="Genomic_DNA"/>
</dbReference>
<organism evidence="1 2">
    <name type="scientific">Pyrenophora tritici-repentis</name>
    <dbReference type="NCBI Taxonomy" id="45151"/>
    <lineage>
        <taxon>Eukaryota</taxon>
        <taxon>Fungi</taxon>
        <taxon>Dikarya</taxon>
        <taxon>Ascomycota</taxon>
        <taxon>Pezizomycotina</taxon>
        <taxon>Dothideomycetes</taxon>
        <taxon>Pleosporomycetidae</taxon>
        <taxon>Pleosporales</taxon>
        <taxon>Pleosporineae</taxon>
        <taxon>Pleosporaceae</taxon>
        <taxon>Pyrenophora</taxon>
    </lineage>
</organism>
<gene>
    <name evidence="1" type="ORF">PtrM4_070420</name>
</gene>
<name>A0A834S4F1_9PLEO</name>
<reference evidence="1 2" key="1">
    <citation type="journal article" date="2018" name="BMC Genomics">
        <title>Comparative genomics of the wheat fungal pathogen Pyrenophora tritici-repentis reveals chromosomal variations and genome plasticity.</title>
        <authorList>
            <person name="Moolhuijzen P."/>
            <person name="See P.T."/>
            <person name="Hane J.K."/>
            <person name="Shi G."/>
            <person name="Liu Z."/>
            <person name="Oliver R.P."/>
            <person name="Moffat C.S."/>
        </authorList>
    </citation>
    <scope>NUCLEOTIDE SEQUENCE [LARGE SCALE GENOMIC DNA]</scope>
    <source>
        <strain evidence="1">M4</strain>
    </source>
</reference>
<dbReference type="KEGG" id="ptrr:90955634"/>